<dbReference type="KEGG" id="kab:B7C62_18875"/>
<proteinExistence type="predicted"/>
<dbReference type="InterPro" id="IPR038740">
    <property type="entry name" value="BioF2-like_GNAT_dom"/>
</dbReference>
<evidence type="ECO:0000259" key="1">
    <source>
        <dbReference type="Pfam" id="PF13480"/>
    </source>
</evidence>
<dbReference type="Pfam" id="PF13480">
    <property type="entry name" value="Acetyltransf_6"/>
    <property type="match status" value="1"/>
</dbReference>
<dbReference type="SUPFAM" id="SSF55729">
    <property type="entry name" value="Acyl-CoA N-acyltransferases (Nat)"/>
    <property type="match status" value="1"/>
</dbReference>
<name>A0ABC8BUN0_9ACTN</name>
<reference evidence="2 3" key="1">
    <citation type="submission" date="2017-04" db="EMBL/GenBank/DDBJ databases">
        <title>The complete genome sequence of Streptomyces albolongus YIM 101047, the producer of novel bafilomycins and novel odoriferous sesquiterpenoids.</title>
        <authorList>
            <person name="Yin M."/>
            <person name="Jiang Y."/>
        </authorList>
    </citation>
    <scope>NUCLEOTIDE SEQUENCE [LARGE SCALE GENOMIC DNA]</scope>
    <source>
        <strain evidence="2 3">YIM 101047</strain>
    </source>
</reference>
<protein>
    <recommendedName>
        <fullName evidence="1">BioF2-like acetyltransferase domain-containing protein</fullName>
    </recommendedName>
</protein>
<accession>A0ABC8BUN0</accession>
<evidence type="ECO:0000313" key="3">
    <source>
        <dbReference type="Proteomes" id="UP000192251"/>
    </source>
</evidence>
<feature type="domain" description="BioF2-like acetyltransferase" evidence="1">
    <location>
        <begin position="206"/>
        <end position="346"/>
    </location>
</feature>
<dbReference type="EMBL" id="CP020563">
    <property type="protein sequence ID" value="ARF74077.1"/>
    <property type="molecule type" value="Genomic_DNA"/>
</dbReference>
<dbReference type="Gene3D" id="3.40.630.30">
    <property type="match status" value="1"/>
</dbReference>
<dbReference type="Proteomes" id="UP000192251">
    <property type="component" value="Chromosome"/>
</dbReference>
<organism evidence="2 3">
    <name type="scientific">Kitasatospora albolonga</name>
    <dbReference type="NCBI Taxonomy" id="68173"/>
    <lineage>
        <taxon>Bacteria</taxon>
        <taxon>Bacillati</taxon>
        <taxon>Actinomycetota</taxon>
        <taxon>Actinomycetes</taxon>
        <taxon>Kitasatosporales</taxon>
        <taxon>Streptomycetaceae</taxon>
        <taxon>Kitasatospora</taxon>
    </lineage>
</organism>
<dbReference type="InterPro" id="IPR016181">
    <property type="entry name" value="Acyl_CoA_acyltransferase"/>
</dbReference>
<gene>
    <name evidence="2" type="ORF">B7C62_18875</name>
</gene>
<dbReference type="AlphaFoldDB" id="A0ABC8BUN0"/>
<evidence type="ECO:0000313" key="2">
    <source>
        <dbReference type="EMBL" id="ARF74077.1"/>
    </source>
</evidence>
<sequence>MAAVTVEIERWNTPEEARSAGWDTLLGPEDFFLTPPWMRVLHDSAGAWMRYFTAHDGERPLAAVPVVLATDRSPWALGRTDLLLRHAAGESMDGAAGLTEELGGDAALDALMPSMMAGGRHLGRTRLLTGPGAGPGTVHALLARVEEQAVAEGCRSAALPYVDASDTLVRGVLEERGYRRCVSGEFATLTHPGKGFTEYAMSLPSRRSRRVRSERRHIEASPVEIDLAPLRLEDVPRLAALETELFGKYGMTGWDPKRSEAVLDAAFHHLGEKALVSRAVLEGRIIGFGLVLSHGSDWFAHRAGFDYEAQGKLPLYYELLYYTLADEAPAHGVSRVHYGIGSTEAKVSRGCVLSRQYLYVKEL</sequence>
<keyword evidence="3" id="KW-1185">Reference proteome</keyword>